<dbReference type="Gene3D" id="4.10.60.10">
    <property type="entry name" value="Zinc finger, CCHC-type"/>
    <property type="match status" value="1"/>
</dbReference>
<name>A0AA89BQ67_PINIB</name>
<proteinExistence type="predicted"/>
<dbReference type="GO" id="GO:0003676">
    <property type="term" value="F:nucleic acid binding"/>
    <property type="evidence" value="ECO:0007669"/>
    <property type="project" value="InterPro"/>
</dbReference>
<evidence type="ECO:0000313" key="3">
    <source>
        <dbReference type="EMBL" id="KAK3089936.1"/>
    </source>
</evidence>
<feature type="compositionally biased region" description="Basic residues" evidence="1">
    <location>
        <begin position="312"/>
        <end position="325"/>
    </location>
</feature>
<gene>
    <name evidence="3" type="ORF">FSP39_007791</name>
</gene>
<feature type="compositionally biased region" description="Low complexity" evidence="1">
    <location>
        <begin position="285"/>
        <end position="298"/>
    </location>
</feature>
<feature type="domain" description="CCHC-type" evidence="2">
    <location>
        <begin position="230"/>
        <end position="246"/>
    </location>
</feature>
<dbReference type="GO" id="GO:0008270">
    <property type="term" value="F:zinc ion binding"/>
    <property type="evidence" value="ECO:0007669"/>
    <property type="project" value="InterPro"/>
</dbReference>
<feature type="compositionally biased region" description="Acidic residues" evidence="1">
    <location>
        <begin position="248"/>
        <end position="264"/>
    </location>
</feature>
<evidence type="ECO:0000259" key="2">
    <source>
        <dbReference type="SMART" id="SM00343"/>
    </source>
</evidence>
<dbReference type="InterPro" id="IPR001878">
    <property type="entry name" value="Znf_CCHC"/>
</dbReference>
<feature type="compositionally biased region" description="Basic and acidic residues" evidence="1">
    <location>
        <begin position="302"/>
        <end position="311"/>
    </location>
</feature>
<reference evidence="3" key="1">
    <citation type="submission" date="2019-08" db="EMBL/GenBank/DDBJ databases">
        <title>The improved chromosome-level genome for the pearl oyster Pinctada fucata martensii using PacBio sequencing and Hi-C.</title>
        <authorList>
            <person name="Zheng Z."/>
        </authorList>
    </citation>
    <scope>NUCLEOTIDE SEQUENCE</scope>
    <source>
        <strain evidence="3">ZZ-2019</strain>
        <tissue evidence="3">Adductor muscle</tissue>
    </source>
</reference>
<evidence type="ECO:0000256" key="1">
    <source>
        <dbReference type="SAM" id="MobiDB-lite"/>
    </source>
</evidence>
<dbReference type="SUPFAM" id="SSF57756">
    <property type="entry name" value="Retrovirus zinc finger-like domains"/>
    <property type="match status" value="1"/>
</dbReference>
<dbReference type="SMART" id="SM00343">
    <property type="entry name" value="ZnF_C2HC"/>
    <property type="match status" value="2"/>
</dbReference>
<dbReference type="EMBL" id="VSWD01000010">
    <property type="protein sequence ID" value="KAK3089936.1"/>
    <property type="molecule type" value="Genomic_DNA"/>
</dbReference>
<sequence>MATKMATDNHALSRLPRTYADTLSAGLNEYSGNTTKPIFMKEMDLFGAEKPPKDLWLTHVEVYKALALNIEPECIAGIQRVNKFWRIYLDNDLSRDEILSKGIVLRDRTMPIYNTNPGRPYLQDNSVRIRIKNIPLSADDGQIHRALTLRKCEITTMYREKLRVDGKLTNCETGDRIAIVKEVVTHIPKSIEISRYRAVIHYKGQPNDNIKCTKCLDKGHSAKECTNDIVCHHCFRSGHKAADCQEPLSEESDHDTEDFEDDASETSTNENLHEINQVSQQPEIQTQSDSSSQDQTQTARETNIRSEDSRVKKATSRKNTNKTKGHKESSGAMDKYVINMNIPARKSTEIPSLILLALKDSLKQHFR</sequence>
<keyword evidence="4" id="KW-1185">Reference proteome</keyword>
<dbReference type="InterPro" id="IPR036875">
    <property type="entry name" value="Znf_CCHC_sf"/>
</dbReference>
<dbReference type="AlphaFoldDB" id="A0AA89BQ67"/>
<organism evidence="3 4">
    <name type="scientific">Pinctada imbricata</name>
    <name type="common">Atlantic pearl-oyster</name>
    <name type="synonym">Pinctada martensii</name>
    <dbReference type="NCBI Taxonomy" id="66713"/>
    <lineage>
        <taxon>Eukaryota</taxon>
        <taxon>Metazoa</taxon>
        <taxon>Spiralia</taxon>
        <taxon>Lophotrochozoa</taxon>
        <taxon>Mollusca</taxon>
        <taxon>Bivalvia</taxon>
        <taxon>Autobranchia</taxon>
        <taxon>Pteriomorphia</taxon>
        <taxon>Pterioida</taxon>
        <taxon>Pterioidea</taxon>
        <taxon>Pteriidae</taxon>
        <taxon>Pinctada</taxon>
    </lineage>
</organism>
<feature type="compositionally biased region" description="Polar residues" evidence="1">
    <location>
        <begin position="265"/>
        <end position="284"/>
    </location>
</feature>
<protein>
    <recommendedName>
        <fullName evidence="2">CCHC-type domain-containing protein</fullName>
    </recommendedName>
</protein>
<dbReference type="Proteomes" id="UP001186944">
    <property type="component" value="Unassembled WGS sequence"/>
</dbReference>
<feature type="region of interest" description="Disordered" evidence="1">
    <location>
        <begin position="245"/>
        <end position="331"/>
    </location>
</feature>
<feature type="domain" description="CCHC-type" evidence="2">
    <location>
        <begin position="211"/>
        <end position="227"/>
    </location>
</feature>
<evidence type="ECO:0000313" key="4">
    <source>
        <dbReference type="Proteomes" id="UP001186944"/>
    </source>
</evidence>
<accession>A0AA89BQ67</accession>
<comment type="caution">
    <text evidence="3">The sequence shown here is derived from an EMBL/GenBank/DDBJ whole genome shotgun (WGS) entry which is preliminary data.</text>
</comment>